<proteinExistence type="predicted"/>
<keyword evidence="2" id="KW-1185">Reference proteome</keyword>
<comment type="caution">
    <text evidence="1">The sequence shown here is derived from an EMBL/GenBank/DDBJ whole genome shotgun (WGS) entry which is preliminary data.</text>
</comment>
<organism evidence="1 2">
    <name type="scientific">Caerostris extrusa</name>
    <name type="common">Bark spider</name>
    <name type="synonym">Caerostris bankana</name>
    <dbReference type="NCBI Taxonomy" id="172846"/>
    <lineage>
        <taxon>Eukaryota</taxon>
        <taxon>Metazoa</taxon>
        <taxon>Ecdysozoa</taxon>
        <taxon>Arthropoda</taxon>
        <taxon>Chelicerata</taxon>
        <taxon>Arachnida</taxon>
        <taxon>Araneae</taxon>
        <taxon>Araneomorphae</taxon>
        <taxon>Entelegynae</taxon>
        <taxon>Araneoidea</taxon>
        <taxon>Araneidae</taxon>
        <taxon>Caerostris</taxon>
    </lineage>
</organism>
<reference evidence="1 2" key="1">
    <citation type="submission" date="2021-06" db="EMBL/GenBank/DDBJ databases">
        <title>Caerostris extrusa draft genome.</title>
        <authorList>
            <person name="Kono N."/>
            <person name="Arakawa K."/>
        </authorList>
    </citation>
    <scope>NUCLEOTIDE SEQUENCE [LARGE SCALE GENOMIC DNA]</scope>
</reference>
<evidence type="ECO:0000313" key="1">
    <source>
        <dbReference type="EMBL" id="GIY13905.1"/>
    </source>
</evidence>
<accession>A0AAV4QWM9</accession>
<dbReference type="Proteomes" id="UP001054945">
    <property type="component" value="Unassembled WGS sequence"/>
</dbReference>
<dbReference type="EMBL" id="BPLR01007015">
    <property type="protein sequence ID" value="GIY13905.1"/>
    <property type="molecule type" value="Genomic_DNA"/>
</dbReference>
<gene>
    <name evidence="1" type="ORF">CEXT_57951</name>
</gene>
<evidence type="ECO:0000313" key="2">
    <source>
        <dbReference type="Proteomes" id="UP001054945"/>
    </source>
</evidence>
<protein>
    <submittedName>
        <fullName evidence="1">Uncharacterized protein</fullName>
    </submittedName>
</protein>
<name>A0AAV4QWM9_CAEEX</name>
<dbReference type="AlphaFoldDB" id="A0AAV4QWM9"/>
<sequence length="146" mass="16693">MLLLEEWLSGITIKIIVSMYEFYFEISSINRDRKKGNFSKLPKRKALYAAADFLPHNNSGRVDTVVLTAAPSTPYLVEIENDGEQTLPLTRPFQFSEVTPSGCQGWPSDEWWIENASIGFEKDLNGFQSKSCHNCKFFKTLTFNIE</sequence>